<dbReference type="Proteomes" id="UP000789702">
    <property type="component" value="Unassembled WGS sequence"/>
</dbReference>
<proteinExistence type="predicted"/>
<dbReference type="EMBL" id="CAJVPU010029014">
    <property type="protein sequence ID" value="CAG8709289.1"/>
    <property type="molecule type" value="Genomic_DNA"/>
</dbReference>
<protein>
    <submittedName>
        <fullName evidence="1">7257_t:CDS:1</fullName>
    </submittedName>
</protein>
<feature type="non-terminal residue" evidence="1">
    <location>
        <position position="1"/>
    </location>
</feature>
<sequence>GGYLSQCCTVIKLLPKLPLVQPPDSSIHVTDENLAKKLGKKIEALELFLRDYVVEAQLLDKIYKNIENIKDR</sequence>
<evidence type="ECO:0000313" key="1">
    <source>
        <dbReference type="EMBL" id="CAG8709289.1"/>
    </source>
</evidence>
<reference evidence="1" key="1">
    <citation type="submission" date="2021-06" db="EMBL/GenBank/DDBJ databases">
        <authorList>
            <person name="Kallberg Y."/>
            <person name="Tangrot J."/>
            <person name="Rosling A."/>
        </authorList>
    </citation>
    <scope>NUCLEOTIDE SEQUENCE</scope>
    <source>
        <strain evidence="1">IL203A</strain>
    </source>
</reference>
<organism evidence="1 2">
    <name type="scientific">Dentiscutata heterogama</name>
    <dbReference type="NCBI Taxonomy" id="1316150"/>
    <lineage>
        <taxon>Eukaryota</taxon>
        <taxon>Fungi</taxon>
        <taxon>Fungi incertae sedis</taxon>
        <taxon>Mucoromycota</taxon>
        <taxon>Glomeromycotina</taxon>
        <taxon>Glomeromycetes</taxon>
        <taxon>Diversisporales</taxon>
        <taxon>Gigasporaceae</taxon>
        <taxon>Dentiscutata</taxon>
    </lineage>
</organism>
<gene>
    <name evidence="1" type="ORF">DHETER_LOCUS12171</name>
</gene>
<comment type="caution">
    <text evidence="1">The sequence shown here is derived from an EMBL/GenBank/DDBJ whole genome shotgun (WGS) entry which is preliminary data.</text>
</comment>
<accession>A0ACA9PG90</accession>
<keyword evidence="2" id="KW-1185">Reference proteome</keyword>
<evidence type="ECO:0000313" key="2">
    <source>
        <dbReference type="Proteomes" id="UP000789702"/>
    </source>
</evidence>
<name>A0ACA9PG90_9GLOM</name>